<feature type="domain" description="Reverse transcriptase" evidence="14">
    <location>
        <begin position="803"/>
        <end position="982"/>
    </location>
</feature>
<gene>
    <name evidence="16" type="ORF">QYE76_027045</name>
</gene>
<feature type="compositionally biased region" description="Polar residues" evidence="12">
    <location>
        <begin position="2262"/>
        <end position="2272"/>
    </location>
</feature>
<keyword evidence="11" id="KW-0862">Zinc</keyword>
<keyword evidence="2" id="KW-0645">Protease</keyword>
<dbReference type="Pfam" id="PF17917">
    <property type="entry name" value="RT_RNaseH"/>
    <property type="match status" value="1"/>
</dbReference>
<evidence type="ECO:0000256" key="2">
    <source>
        <dbReference type="ARBA" id="ARBA00022670"/>
    </source>
</evidence>
<keyword evidence="10" id="KW-0238">DNA-binding</keyword>
<dbReference type="FunFam" id="3.10.10.10:FF:000007">
    <property type="entry name" value="Retrovirus-related Pol polyprotein from transposon 17.6-like Protein"/>
    <property type="match status" value="1"/>
</dbReference>
<dbReference type="Gene3D" id="3.30.70.270">
    <property type="match status" value="4"/>
</dbReference>
<dbReference type="FunFam" id="3.30.70.270:FF:000020">
    <property type="entry name" value="Transposon Tf2-6 polyprotein-like Protein"/>
    <property type="match status" value="2"/>
</dbReference>
<dbReference type="InterPro" id="IPR043502">
    <property type="entry name" value="DNA/RNA_pol_sf"/>
</dbReference>
<protein>
    <recommendedName>
        <fullName evidence="1">RNA-directed DNA polymerase</fullName>
        <ecNumber evidence="1">2.7.7.49</ecNumber>
    </recommendedName>
</protein>
<dbReference type="Pfam" id="PF24626">
    <property type="entry name" value="SH3_Tf2-1"/>
    <property type="match status" value="2"/>
</dbReference>
<dbReference type="PROSITE" id="PS50158">
    <property type="entry name" value="ZF_CCHC"/>
    <property type="match status" value="1"/>
</dbReference>
<dbReference type="InterPro" id="IPR036397">
    <property type="entry name" value="RNaseH_sf"/>
</dbReference>
<dbReference type="EC" id="2.7.7.49" evidence="1"/>
<feature type="domain" description="CCHC-type" evidence="13">
    <location>
        <begin position="586"/>
        <end position="601"/>
    </location>
</feature>
<dbReference type="Proteomes" id="UP001231189">
    <property type="component" value="Unassembled WGS sequence"/>
</dbReference>
<dbReference type="InterPro" id="IPR041373">
    <property type="entry name" value="RT_RNaseH"/>
</dbReference>
<dbReference type="GO" id="GO:0004190">
    <property type="term" value="F:aspartic-type endopeptidase activity"/>
    <property type="evidence" value="ECO:0007669"/>
    <property type="project" value="UniProtKB-KW"/>
</dbReference>
<evidence type="ECO:0000256" key="11">
    <source>
        <dbReference type="PROSITE-ProRule" id="PRU00047"/>
    </source>
</evidence>
<dbReference type="Gene3D" id="4.10.60.10">
    <property type="entry name" value="Zinc finger, CCHC-type"/>
    <property type="match status" value="1"/>
</dbReference>
<feature type="compositionally biased region" description="Low complexity" evidence="12">
    <location>
        <begin position="540"/>
        <end position="560"/>
    </location>
</feature>
<dbReference type="GO" id="GO:0015074">
    <property type="term" value="P:DNA integration"/>
    <property type="evidence" value="ECO:0007669"/>
    <property type="project" value="InterPro"/>
</dbReference>
<evidence type="ECO:0000259" key="15">
    <source>
        <dbReference type="PROSITE" id="PS50994"/>
    </source>
</evidence>
<dbReference type="InterPro" id="IPR043128">
    <property type="entry name" value="Rev_trsase/Diguanyl_cyclase"/>
</dbReference>
<dbReference type="CDD" id="cd01647">
    <property type="entry name" value="RT_LTR"/>
    <property type="match status" value="2"/>
</dbReference>
<keyword evidence="17" id="KW-1185">Reference proteome</keyword>
<keyword evidence="7" id="KW-0255">Endonuclease</keyword>
<evidence type="ECO:0000256" key="5">
    <source>
        <dbReference type="ARBA" id="ARBA00022722"/>
    </source>
</evidence>
<dbReference type="Pfam" id="PF17919">
    <property type="entry name" value="RT_RNaseH_2"/>
    <property type="match status" value="1"/>
</dbReference>
<proteinExistence type="predicted"/>
<sequence>MTRARAKAIHDKVNSLLTTLDLDTPLDGLLPHADVLCVIRYKAHQDPGEDETSWSREGEEQRNLEMNMKPKPTSPEERQGREGRWPVQSPVRPDPRPDAPATGPVNRAQTGPTPSYRTTTGPRTGLFAESRYQEETSIARGEEQLDMKTDDKMAVKLDMELDMKISHGRAREEREACARGEEEVQAGPEPELVPDAYISALDDSLAALDHKKPDDTPVTWREYEALRDHLSRELRVTTETFDTEIQGVNLKVDEATTAIHRSNIGDDLQASIQALTNTVDQIRTMVQQQPQQPFDEDGSVNGDNADAAAAQGMGRGVGRGLPRGVNRGFVEIGARRVPLQQDDGLGKPKFSIPRFEGGTDVEEYLTWELKIERLWRLHPDYTEDKKIKLASSEFDGYALRWWDALVQNREEDGELPIVTWRTMKAAMRARFVPTNYLRSVFDKLTQLKQGVLTVDAYYMEMEMLMQRARVRESLEMTMQRFLNGLKFNIKGIVRHHKYATMNELLHHAREAESQLAEEAQQRGRATGAGRYTPRPPPSTAPSTRPTDVPSSSSKPVSNVSHTKKPVPAASGTGSSMSTARNRDMVCHTCGGKGHFKKDCPNRKVMIINEDNEYETGDDADPDGPEDDDYDSDSFDAYPSEAQTIVVSQRVLNVQPSASTQRCNLFQTKALVGPDKACKVIIDGGSCRNLASKELCAKLKLKYLPHPHPYYIQWLSNNGEMKVSHMVRVDFEIGPYKDSIDFDVVPMTEFGDVFPEEVPAGLPPLRGIEHQIDLIPGASLPNRAPYRTNPEETKEIQKQVQALLDKGYIRISLSPCAVPVILVPKKDGTWRMCVDCRAINNITIRYRHPIPRLEDMLDELSGAAVFSKIDLRSGYHQIRMKEGDEWKTAFKTKFGLYEWLVMPFGLTNAPSTFMRLMNHVLREFIGKFVVVYFDDILIYSRNESDHTIHIRHVLQVLRDNKLYGNLEKCTFCKDKVIFLGYVVSQHGVEVDESKIEAIQNWPTPMNVSQVRSFHGLAGFYRRFVPNFSTIAAPLNDLTKKGVVFEWGAAQDHAFDELKRLLTSAPLLALPDFNKQFEIECDASGIGIGGVLMQEGRPIAYFSEKLSGAKLNYPIYDKELYALIRVLEVWQHYLWPKEFIIHSDHEALKYLKAQSTLHKRLAKWVEFIESFPYIIKHKKGKDNIVVDALSRKNMLLTQLDVKIPGLEILCDLYATDHDFAEPYRLCALGKAWEKYHIHDGFLFRANKLCVPESSVRLLLLQESHAGGLMGHFGREKTLLMLADHFYWPKMRRDVDRYVKRCITCNKSKSKLKPHGLYTPLPAPTTPWEDISMDFVLGLPRTKRGHDSIFVVVDRFSKMSHFIACHKSDDASHIANLFFREILLFSTTCHPQTDGQTEVVNRTLSQLLRSMIKKNLKEWEECLPHVEFAYNRAVHSTTELCPFEVVNAARKNMKRKEMLFKPGDLVWVHFRKDRFPQLRKSKLKPRGAGPYKVLAKINDNAYSIDLPEDEFGVSNSFNVADLTPYDGEDLGASGSTPFEGGGDDEDIPTSLLPPSSPIEDEPAVKLKSNEVRIGPITRARAKLLKQQVNLFLNDTLIDENFILPKSYYLCIIRYQEETSIARGEEQLDMKTDDKMAVKLDMELDMKISHGRAREEREACARGEEEEFQDVFPDELPHGLPPLRGIEHRIDLIPGAPLPNRAAYRTNPEDTKEIQRQIQDLLAKGYVRESLSPCAVPVILVPKPDETQRMCMDCRPINAITVRYRHPIPRLDDMLDELSGATIFSKIDLRSGYHQIRMAIGDEWKTAFKTKLGLYEWLVMPFGLSNAPSTFMRLMNHILRPLIGKSVVVYFDDILIYSKNLEDHVQHVREAIHNWPTPTNVGQVRSFHGLAGFYRRFVKDFSTIACPLNELTKKNVPFVWGKAQQKAFDELKKRLTEAPLLALPDFAKTFEIECDASGLGIGGVLMQNGKPVAYYSEKLDGARLNYPIYDKELYALVRVLEVWQHYLWPKEEVVRLHGIPASIVSDRDVKFMSYLWKSLMAKFGVKLLFSSSSHPQTDGQTEVVNRSLSTLLRTLVKTNLKSWEDCLPHAEFAYNRAKHSTTARSPFMVVYGFEPPTALDILPLPLHERTNMDFDERTTAMKKLHEETRATIQEHVLRQANRLNAKKKERVFEEGDLVWIHLRKERFPQERNSKLKPRGDGPFKVLKRINNNAYVIDIPTSKYLVSNTFNVSDLSPYHGDEEEQESRTTLSQGGEMMRGGLRTPPHQDQQVPQADQ</sequence>
<dbReference type="InterPro" id="IPR000477">
    <property type="entry name" value="RT_dom"/>
</dbReference>
<dbReference type="SUPFAM" id="SSF53098">
    <property type="entry name" value="Ribonuclease H-like"/>
    <property type="match status" value="2"/>
</dbReference>
<dbReference type="EMBL" id="JAUUTY010000323">
    <property type="protein sequence ID" value="KAK1601940.1"/>
    <property type="molecule type" value="Genomic_DNA"/>
</dbReference>
<keyword evidence="4" id="KW-0548">Nucleotidyltransferase</keyword>
<evidence type="ECO:0000313" key="17">
    <source>
        <dbReference type="Proteomes" id="UP001231189"/>
    </source>
</evidence>
<dbReference type="SMART" id="SM00343">
    <property type="entry name" value="ZnF_C2HC"/>
    <property type="match status" value="1"/>
</dbReference>
<evidence type="ECO:0000256" key="6">
    <source>
        <dbReference type="ARBA" id="ARBA00022750"/>
    </source>
</evidence>
<feature type="compositionally biased region" description="Polar residues" evidence="12">
    <location>
        <begin position="107"/>
        <end position="122"/>
    </location>
</feature>
<dbReference type="Pfam" id="PF03732">
    <property type="entry name" value="Retrotrans_gag"/>
    <property type="match status" value="1"/>
</dbReference>
<name>A0AAD8VEP1_LOLMU</name>
<feature type="region of interest" description="Disordered" evidence="12">
    <location>
        <begin position="1527"/>
        <end position="1561"/>
    </location>
</feature>
<evidence type="ECO:0000259" key="13">
    <source>
        <dbReference type="PROSITE" id="PS50158"/>
    </source>
</evidence>
<feature type="compositionally biased region" description="Low complexity" evidence="12">
    <location>
        <begin position="568"/>
        <end position="579"/>
    </location>
</feature>
<evidence type="ECO:0000256" key="3">
    <source>
        <dbReference type="ARBA" id="ARBA00022679"/>
    </source>
</evidence>
<keyword evidence="9" id="KW-0695">RNA-directed DNA polymerase</keyword>
<dbReference type="Pfam" id="PF00098">
    <property type="entry name" value="zf-CCHC"/>
    <property type="match status" value="1"/>
</dbReference>
<keyword evidence="3" id="KW-0808">Transferase</keyword>
<dbReference type="Gene3D" id="3.10.10.10">
    <property type="entry name" value="HIV Type 1 Reverse Transcriptase, subunit A, domain 1"/>
    <property type="match status" value="2"/>
</dbReference>
<accession>A0AAD8VEP1</accession>
<dbReference type="PROSITE" id="PS50878">
    <property type="entry name" value="RT_POL"/>
    <property type="match status" value="1"/>
</dbReference>
<organism evidence="16 17">
    <name type="scientific">Lolium multiflorum</name>
    <name type="common">Italian ryegrass</name>
    <name type="synonym">Lolium perenne subsp. multiflorum</name>
    <dbReference type="NCBI Taxonomy" id="4521"/>
    <lineage>
        <taxon>Eukaryota</taxon>
        <taxon>Viridiplantae</taxon>
        <taxon>Streptophyta</taxon>
        <taxon>Embryophyta</taxon>
        <taxon>Tracheophyta</taxon>
        <taxon>Spermatophyta</taxon>
        <taxon>Magnoliopsida</taxon>
        <taxon>Liliopsida</taxon>
        <taxon>Poales</taxon>
        <taxon>Poaceae</taxon>
        <taxon>BOP clade</taxon>
        <taxon>Pooideae</taxon>
        <taxon>Poodae</taxon>
        <taxon>Poeae</taxon>
        <taxon>Poeae Chloroplast Group 2 (Poeae type)</taxon>
        <taxon>Loliodinae</taxon>
        <taxon>Loliinae</taxon>
        <taxon>Lolium</taxon>
    </lineage>
</organism>
<dbReference type="GO" id="GO:0008270">
    <property type="term" value="F:zinc ion binding"/>
    <property type="evidence" value="ECO:0007669"/>
    <property type="project" value="UniProtKB-KW"/>
</dbReference>
<dbReference type="Pfam" id="PF00078">
    <property type="entry name" value="RVT_1"/>
    <property type="match status" value="2"/>
</dbReference>
<reference evidence="16" key="1">
    <citation type="submission" date="2023-07" db="EMBL/GenBank/DDBJ databases">
        <title>A chromosome-level genome assembly of Lolium multiflorum.</title>
        <authorList>
            <person name="Chen Y."/>
            <person name="Copetti D."/>
            <person name="Kolliker R."/>
            <person name="Studer B."/>
        </authorList>
    </citation>
    <scope>NUCLEOTIDE SEQUENCE</scope>
    <source>
        <strain evidence="16">02402/16</strain>
        <tissue evidence="16">Leaf</tissue>
    </source>
</reference>
<evidence type="ECO:0000313" key="16">
    <source>
        <dbReference type="EMBL" id="KAK1601940.1"/>
    </source>
</evidence>
<dbReference type="InterPro" id="IPR012337">
    <property type="entry name" value="RNaseH-like_sf"/>
</dbReference>
<dbReference type="Pfam" id="PF17921">
    <property type="entry name" value="Integrase_H2C2"/>
    <property type="match status" value="1"/>
</dbReference>
<evidence type="ECO:0000256" key="4">
    <source>
        <dbReference type="ARBA" id="ARBA00022695"/>
    </source>
</evidence>
<feature type="region of interest" description="Disordered" evidence="12">
    <location>
        <begin position="511"/>
        <end position="579"/>
    </location>
</feature>
<keyword evidence="8" id="KW-0378">Hydrolase</keyword>
<dbReference type="Gene3D" id="3.10.20.370">
    <property type="match status" value="1"/>
</dbReference>
<evidence type="ECO:0000256" key="10">
    <source>
        <dbReference type="ARBA" id="ARBA00023125"/>
    </source>
</evidence>
<feature type="region of interest" description="Disordered" evidence="12">
    <location>
        <begin position="611"/>
        <end position="631"/>
    </location>
</feature>
<dbReference type="FunFam" id="1.10.340.70:FF:000001">
    <property type="entry name" value="Retrovirus-related Pol polyprotein from transposon gypsy-like Protein"/>
    <property type="match status" value="1"/>
</dbReference>
<dbReference type="CDD" id="cd09274">
    <property type="entry name" value="RNase_HI_RT_Ty3"/>
    <property type="match status" value="1"/>
</dbReference>
<dbReference type="InterPro" id="IPR001878">
    <property type="entry name" value="Znf_CCHC"/>
</dbReference>
<dbReference type="Gene3D" id="2.40.70.10">
    <property type="entry name" value="Acid Proteases"/>
    <property type="match status" value="1"/>
</dbReference>
<dbReference type="InterPro" id="IPR041588">
    <property type="entry name" value="Integrase_H2C2"/>
</dbReference>
<dbReference type="Gene3D" id="3.30.420.10">
    <property type="entry name" value="Ribonuclease H-like superfamily/Ribonuclease H"/>
    <property type="match status" value="3"/>
</dbReference>
<dbReference type="CDD" id="cd00303">
    <property type="entry name" value="retropepsin_like"/>
    <property type="match status" value="1"/>
</dbReference>
<evidence type="ECO:0000256" key="8">
    <source>
        <dbReference type="ARBA" id="ARBA00022801"/>
    </source>
</evidence>
<keyword evidence="6" id="KW-0064">Aspartyl protease</keyword>
<feature type="compositionally biased region" description="Basic and acidic residues" evidence="12">
    <location>
        <begin position="74"/>
        <end position="84"/>
    </location>
</feature>
<dbReference type="InterPro" id="IPR005162">
    <property type="entry name" value="Retrotrans_gag_dom"/>
</dbReference>
<dbReference type="Gene3D" id="1.10.340.70">
    <property type="match status" value="1"/>
</dbReference>
<keyword evidence="5" id="KW-0540">Nuclease</keyword>
<dbReference type="GO" id="GO:0003964">
    <property type="term" value="F:RNA-directed DNA polymerase activity"/>
    <property type="evidence" value="ECO:0007669"/>
    <property type="project" value="UniProtKB-KW"/>
</dbReference>
<dbReference type="InterPro" id="IPR041577">
    <property type="entry name" value="RT_RNaseH_2"/>
</dbReference>
<comment type="caution">
    <text evidence="16">The sequence shown here is derived from an EMBL/GenBank/DDBJ whole genome shotgun (WGS) entry which is preliminary data.</text>
</comment>
<dbReference type="GO" id="GO:0004519">
    <property type="term" value="F:endonuclease activity"/>
    <property type="evidence" value="ECO:0007669"/>
    <property type="project" value="UniProtKB-KW"/>
</dbReference>
<feature type="domain" description="Integrase catalytic" evidence="15">
    <location>
        <begin position="1936"/>
        <end position="2110"/>
    </location>
</feature>
<dbReference type="PANTHER" id="PTHR35046">
    <property type="entry name" value="ZINC KNUCKLE (CCHC-TYPE) FAMILY PROTEIN"/>
    <property type="match status" value="1"/>
</dbReference>
<feature type="region of interest" description="Disordered" evidence="12">
    <location>
        <begin position="2231"/>
        <end position="2272"/>
    </location>
</feature>
<dbReference type="GO" id="GO:0006508">
    <property type="term" value="P:proteolysis"/>
    <property type="evidence" value="ECO:0007669"/>
    <property type="project" value="UniProtKB-KW"/>
</dbReference>
<dbReference type="InterPro" id="IPR056924">
    <property type="entry name" value="SH3_Tf2-1"/>
</dbReference>
<evidence type="ECO:0000256" key="12">
    <source>
        <dbReference type="SAM" id="MobiDB-lite"/>
    </source>
</evidence>
<keyword evidence="11" id="KW-0479">Metal-binding</keyword>
<keyword evidence="11" id="KW-0863">Zinc-finger</keyword>
<feature type="region of interest" description="Disordered" evidence="12">
    <location>
        <begin position="44"/>
        <end position="123"/>
    </location>
</feature>
<evidence type="ECO:0000259" key="14">
    <source>
        <dbReference type="PROSITE" id="PS50878"/>
    </source>
</evidence>
<dbReference type="SUPFAM" id="SSF57756">
    <property type="entry name" value="Retrovirus zinc finger-like domains"/>
    <property type="match status" value="1"/>
</dbReference>
<dbReference type="SUPFAM" id="SSF56672">
    <property type="entry name" value="DNA/RNA polymerases"/>
    <property type="match status" value="2"/>
</dbReference>
<evidence type="ECO:0000256" key="9">
    <source>
        <dbReference type="ARBA" id="ARBA00022918"/>
    </source>
</evidence>
<dbReference type="PANTHER" id="PTHR35046:SF9">
    <property type="entry name" value="RNA-DIRECTED DNA POLYMERASE"/>
    <property type="match status" value="1"/>
</dbReference>
<dbReference type="GO" id="GO:0003677">
    <property type="term" value="F:DNA binding"/>
    <property type="evidence" value="ECO:0007669"/>
    <property type="project" value="UniProtKB-KW"/>
</dbReference>
<dbReference type="InterPro" id="IPR021109">
    <property type="entry name" value="Peptidase_aspartic_dom_sf"/>
</dbReference>
<dbReference type="InterPro" id="IPR001584">
    <property type="entry name" value="Integrase_cat-core"/>
</dbReference>
<evidence type="ECO:0000256" key="1">
    <source>
        <dbReference type="ARBA" id="ARBA00012493"/>
    </source>
</evidence>
<feature type="compositionally biased region" description="Basic and acidic residues" evidence="12">
    <location>
        <begin position="44"/>
        <end position="63"/>
    </location>
</feature>
<dbReference type="InterPro" id="IPR036875">
    <property type="entry name" value="Znf_CCHC_sf"/>
</dbReference>
<feature type="domain" description="Integrase catalytic" evidence="15">
    <location>
        <begin position="1387"/>
        <end position="1447"/>
    </location>
</feature>
<dbReference type="PROSITE" id="PS50994">
    <property type="entry name" value="INTEGRASE"/>
    <property type="match status" value="2"/>
</dbReference>
<evidence type="ECO:0000256" key="7">
    <source>
        <dbReference type="ARBA" id="ARBA00022759"/>
    </source>
</evidence>